<dbReference type="InterPro" id="IPR036366">
    <property type="entry name" value="PGBDSf"/>
</dbReference>
<dbReference type="InterPro" id="IPR036365">
    <property type="entry name" value="PGBD-like_sf"/>
</dbReference>
<dbReference type="Gene3D" id="1.10.101.10">
    <property type="entry name" value="PGBD-like superfamily/PGBD"/>
    <property type="match status" value="2"/>
</dbReference>
<evidence type="ECO:0000259" key="1">
    <source>
        <dbReference type="SMART" id="SM00646"/>
    </source>
</evidence>
<proteinExistence type="predicted"/>
<protein>
    <submittedName>
        <fullName evidence="2">N-acetylmuramoyl-L-alanine amidase</fullName>
    </submittedName>
</protein>
<dbReference type="SMART" id="SM00646">
    <property type="entry name" value="Ami_3"/>
    <property type="match status" value="1"/>
</dbReference>
<dbReference type="SUPFAM" id="SSF53187">
    <property type="entry name" value="Zn-dependent exopeptidases"/>
    <property type="match status" value="1"/>
</dbReference>
<dbReference type="Pfam" id="PF01471">
    <property type="entry name" value="PG_binding_1"/>
    <property type="match status" value="2"/>
</dbReference>
<dbReference type="EMBL" id="PNHK01000004">
    <property type="protein sequence ID" value="PMD04795.1"/>
    <property type="molecule type" value="Genomic_DNA"/>
</dbReference>
<dbReference type="InterPro" id="IPR052905">
    <property type="entry name" value="LD-transpeptidase_YkuD-like"/>
</dbReference>
<evidence type="ECO:0000313" key="2">
    <source>
        <dbReference type="EMBL" id="PMD04795.1"/>
    </source>
</evidence>
<reference evidence="2 3" key="1">
    <citation type="submission" date="2017-09" db="EMBL/GenBank/DDBJ databases">
        <title>Bacterial strain isolated from the female urinary microbiota.</title>
        <authorList>
            <person name="Thomas-White K."/>
            <person name="Kumar N."/>
            <person name="Forster S."/>
            <person name="Putonti C."/>
            <person name="Lawley T."/>
            <person name="Wolfe A.J."/>
        </authorList>
    </citation>
    <scope>NUCLEOTIDE SEQUENCE [LARGE SCALE GENOMIC DNA]</scope>
    <source>
        <strain evidence="2 3">UMB1301</strain>
    </source>
</reference>
<dbReference type="GO" id="GO:0008745">
    <property type="term" value="F:N-acetylmuramoyl-L-alanine amidase activity"/>
    <property type="evidence" value="ECO:0007669"/>
    <property type="project" value="InterPro"/>
</dbReference>
<dbReference type="AlphaFoldDB" id="A0A2N6VKY0"/>
<comment type="caution">
    <text evidence="2">The sequence shown here is derived from an EMBL/GenBank/DDBJ whole genome shotgun (WGS) entry which is preliminary data.</text>
</comment>
<dbReference type="RefSeq" id="WP_102239437.1">
    <property type="nucleotide sequence ID" value="NZ_PNHK01000004.1"/>
</dbReference>
<gene>
    <name evidence="2" type="ORF">CJ199_10570</name>
</gene>
<dbReference type="Gene3D" id="3.40.630.40">
    <property type="entry name" value="Zn-dependent exopeptidases"/>
    <property type="match status" value="1"/>
</dbReference>
<evidence type="ECO:0000313" key="3">
    <source>
        <dbReference type="Proteomes" id="UP000235598"/>
    </source>
</evidence>
<feature type="domain" description="MurNAc-LAA" evidence="1">
    <location>
        <begin position="234"/>
        <end position="351"/>
    </location>
</feature>
<dbReference type="PANTHER" id="PTHR41533">
    <property type="entry name" value="L,D-TRANSPEPTIDASE HI_1667-RELATED"/>
    <property type="match status" value="1"/>
</dbReference>
<name>A0A2N6VKY0_9MICO</name>
<dbReference type="OrthoDB" id="9810670at2"/>
<dbReference type="Pfam" id="PF01520">
    <property type="entry name" value="Amidase_3"/>
    <property type="match status" value="1"/>
</dbReference>
<dbReference type="SUPFAM" id="SSF47090">
    <property type="entry name" value="PGBD-like"/>
    <property type="match status" value="2"/>
</dbReference>
<accession>A0A2N6VKY0</accession>
<dbReference type="InterPro" id="IPR002477">
    <property type="entry name" value="Peptidoglycan-bd-like"/>
</dbReference>
<dbReference type="GO" id="GO:0009253">
    <property type="term" value="P:peptidoglycan catabolic process"/>
    <property type="evidence" value="ECO:0007669"/>
    <property type="project" value="InterPro"/>
</dbReference>
<dbReference type="CDD" id="cd02696">
    <property type="entry name" value="MurNAc-LAA"/>
    <property type="match status" value="1"/>
</dbReference>
<dbReference type="InterPro" id="IPR002508">
    <property type="entry name" value="MurNAc-LAA_cat"/>
</dbReference>
<dbReference type="Proteomes" id="UP000235598">
    <property type="component" value="Unassembled WGS sequence"/>
</dbReference>
<dbReference type="PANTHER" id="PTHR41533:SF1">
    <property type="entry name" value="L,D-TRANSPEPTIDASE YCBB-RELATED"/>
    <property type="match status" value="1"/>
</dbReference>
<organism evidence="2 3">
    <name type="scientific">Brevibacterium paucivorans</name>
    <dbReference type="NCBI Taxonomy" id="170994"/>
    <lineage>
        <taxon>Bacteria</taxon>
        <taxon>Bacillati</taxon>
        <taxon>Actinomycetota</taxon>
        <taxon>Actinomycetes</taxon>
        <taxon>Micrococcales</taxon>
        <taxon>Brevibacteriaceae</taxon>
        <taxon>Brevibacterium</taxon>
    </lineage>
</organism>
<sequence length="381" mass="41616">MRSTTVFTIRPGDSSPLVATVKAQLQRLGYECDPSSELFDHQFESVICSFQQSRGIVIDGVIGPETHKELDIARYKLGDRVLRYDPVRPLQGDDVTELQHRLSRLGVYTESVSFEFGPATYNAVREIQKELGLSPDGIVGPSTLSALSAVYRQSSHGNLWALQERARVTASGESLSGRTIVIEAGTTARDFVNTTATSEALEQERIWSGDIASRVEGRLGALGASIVHIPSDKPHLADDLDAAAVVTVNQDHALSPAPNGIATFYFGQHKDSNMVSPIGRSLGGLVHREVVARTSLLDCGVHARTWKSLRNVDAPKVQVFAGYMSNAHDCELLSQTSVRDSIAEGVSVAVQRLFLHKDNDHDTGTLNVQTIREMRNLFAKR</sequence>